<dbReference type="AlphaFoldDB" id="A0A9P7RIY7"/>
<protein>
    <submittedName>
        <fullName evidence="1">Uncharacterized protein</fullName>
    </submittedName>
</protein>
<comment type="caution">
    <text evidence="1">The sequence shown here is derived from an EMBL/GenBank/DDBJ whole genome shotgun (WGS) entry which is preliminary data.</text>
</comment>
<keyword evidence="2" id="KW-1185">Reference proteome</keyword>
<gene>
    <name evidence="1" type="ORF">JMJ77_006855</name>
</gene>
<feature type="non-terminal residue" evidence="1">
    <location>
        <position position="99"/>
    </location>
</feature>
<sequence length="99" mass="11175">MRLLSFMVATGAEEEMPARIQLSQRASGYECILPLGLHVPVHYCERSANQRRQLKHCRRSGSLLGQPATPRRACMAILNPLAVPRSHDIMSSHSAQRYY</sequence>
<evidence type="ECO:0000313" key="2">
    <source>
        <dbReference type="Proteomes" id="UP000699042"/>
    </source>
</evidence>
<dbReference type="Proteomes" id="UP000699042">
    <property type="component" value="Unassembled WGS sequence"/>
</dbReference>
<evidence type="ECO:0000313" key="1">
    <source>
        <dbReference type="EMBL" id="KAG7059493.1"/>
    </source>
</evidence>
<accession>A0A9P7RIY7</accession>
<name>A0A9P7RIY7_9PEZI</name>
<organism evidence="1 2">
    <name type="scientific">Colletotrichum scovillei</name>
    <dbReference type="NCBI Taxonomy" id="1209932"/>
    <lineage>
        <taxon>Eukaryota</taxon>
        <taxon>Fungi</taxon>
        <taxon>Dikarya</taxon>
        <taxon>Ascomycota</taxon>
        <taxon>Pezizomycotina</taxon>
        <taxon>Sordariomycetes</taxon>
        <taxon>Hypocreomycetidae</taxon>
        <taxon>Glomerellales</taxon>
        <taxon>Glomerellaceae</taxon>
        <taxon>Colletotrichum</taxon>
        <taxon>Colletotrichum acutatum species complex</taxon>
    </lineage>
</organism>
<dbReference type="EMBL" id="JAESDN010000001">
    <property type="protein sequence ID" value="KAG7059493.1"/>
    <property type="molecule type" value="Genomic_DNA"/>
</dbReference>
<reference evidence="1" key="1">
    <citation type="submission" date="2021-05" db="EMBL/GenBank/DDBJ databases">
        <title>Comparative genomics of three Colletotrichum scovillei strains and genetic complementation revealed genes involved fungal growth and virulence on chili pepper.</title>
        <authorList>
            <person name="Hsieh D.-K."/>
            <person name="Chuang S.-C."/>
            <person name="Chen C.-Y."/>
            <person name="Chao Y.-T."/>
            <person name="Lu M.-Y.J."/>
            <person name="Lee M.-H."/>
            <person name="Shih M.-C."/>
        </authorList>
    </citation>
    <scope>NUCLEOTIDE SEQUENCE</scope>
    <source>
        <strain evidence="1">Coll-153</strain>
    </source>
</reference>
<proteinExistence type="predicted"/>